<dbReference type="GeneID" id="2675043"/>
<feature type="compositionally biased region" description="Polar residues" evidence="1">
    <location>
        <begin position="208"/>
        <end position="228"/>
    </location>
</feature>
<protein>
    <submittedName>
        <fullName evidence="3">Uncharacterized protein</fullName>
    </submittedName>
</protein>
<evidence type="ECO:0000256" key="2">
    <source>
        <dbReference type="SAM" id="Phobius"/>
    </source>
</evidence>
<dbReference type="OrthoDB" id="5228430at2759"/>
<keyword evidence="2" id="KW-0812">Transmembrane</keyword>
<feature type="compositionally biased region" description="Polar residues" evidence="1">
    <location>
        <begin position="85"/>
        <end position="103"/>
    </location>
</feature>
<dbReference type="HOGENOM" id="CLU_420376_0_0_1"/>
<name>G4NEQ6_PYRO7</name>
<feature type="compositionally biased region" description="Basic and acidic residues" evidence="1">
    <location>
        <begin position="578"/>
        <end position="596"/>
    </location>
</feature>
<dbReference type="EMBL" id="CM001235">
    <property type="protein sequence ID" value="EHA49479.1"/>
    <property type="molecule type" value="Genomic_DNA"/>
</dbReference>
<feature type="region of interest" description="Disordered" evidence="1">
    <location>
        <begin position="490"/>
        <end position="596"/>
    </location>
</feature>
<feature type="region of interest" description="Disordered" evidence="1">
    <location>
        <begin position="609"/>
        <end position="635"/>
    </location>
</feature>
<proteinExistence type="predicted"/>
<keyword evidence="4" id="KW-1185">Reference proteome</keyword>
<feature type="region of interest" description="Disordered" evidence="1">
    <location>
        <begin position="33"/>
        <end position="55"/>
    </location>
</feature>
<feature type="compositionally biased region" description="Polar residues" evidence="1">
    <location>
        <begin position="490"/>
        <end position="504"/>
    </location>
</feature>
<reference evidence="3 4" key="1">
    <citation type="journal article" date="2005" name="Nature">
        <title>The genome sequence of the rice blast fungus Magnaporthe grisea.</title>
        <authorList>
            <person name="Dean R.A."/>
            <person name="Talbot N.J."/>
            <person name="Ebbole D.J."/>
            <person name="Farman M.L."/>
            <person name="Mitchell T.K."/>
            <person name="Orbach M.J."/>
            <person name="Thon M."/>
            <person name="Kulkarni R."/>
            <person name="Xu J.R."/>
            <person name="Pan H."/>
            <person name="Read N.D."/>
            <person name="Lee Y.H."/>
            <person name="Carbone I."/>
            <person name="Brown D."/>
            <person name="Oh Y.Y."/>
            <person name="Donofrio N."/>
            <person name="Jeong J.S."/>
            <person name="Soanes D.M."/>
            <person name="Djonovic S."/>
            <person name="Kolomiets E."/>
            <person name="Rehmeyer C."/>
            <person name="Li W."/>
            <person name="Harding M."/>
            <person name="Kim S."/>
            <person name="Lebrun M.H."/>
            <person name="Bohnert H."/>
            <person name="Coughlan S."/>
            <person name="Butler J."/>
            <person name="Calvo S."/>
            <person name="Ma L.J."/>
            <person name="Nicol R."/>
            <person name="Purcell S."/>
            <person name="Nusbaum C."/>
            <person name="Galagan J.E."/>
            <person name="Birren B.W."/>
        </authorList>
    </citation>
    <scope>NUCLEOTIDE SEQUENCE [LARGE SCALE GENOMIC DNA]</scope>
    <source>
        <strain evidence="4">70-15 / ATCC MYA-4617 / FGSC 8958</strain>
    </source>
</reference>
<organism evidence="3 4">
    <name type="scientific">Pyricularia oryzae (strain 70-15 / ATCC MYA-4617 / FGSC 8958)</name>
    <name type="common">Rice blast fungus</name>
    <name type="synonym">Magnaporthe oryzae</name>
    <dbReference type="NCBI Taxonomy" id="242507"/>
    <lineage>
        <taxon>Eukaryota</taxon>
        <taxon>Fungi</taxon>
        <taxon>Dikarya</taxon>
        <taxon>Ascomycota</taxon>
        <taxon>Pezizomycotina</taxon>
        <taxon>Sordariomycetes</taxon>
        <taxon>Sordariomycetidae</taxon>
        <taxon>Magnaporthales</taxon>
        <taxon>Pyriculariaceae</taxon>
        <taxon>Pyricularia</taxon>
    </lineage>
</organism>
<dbReference type="AlphaFoldDB" id="G4NEQ6"/>
<evidence type="ECO:0000313" key="3">
    <source>
        <dbReference type="EMBL" id="EHA49479.1"/>
    </source>
</evidence>
<accession>G4NEQ6</accession>
<keyword evidence="2" id="KW-0472">Membrane</keyword>
<dbReference type="KEGG" id="mgr:MGG_00077"/>
<feature type="region of interest" description="Disordered" evidence="1">
    <location>
        <begin position="208"/>
        <end position="241"/>
    </location>
</feature>
<reference key="2">
    <citation type="submission" date="2011-05" db="EMBL/GenBank/DDBJ databases">
        <title>The Genome Sequence of Magnaporthe oryzae 70-15.</title>
        <authorList>
            <consortium name="The Broad Institute Genome Sequencing Platform"/>
            <person name="Ma L.-J."/>
            <person name="Dead R."/>
            <person name="Young S.K."/>
            <person name="Zeng Q."/>
            <person name="Gargeya S."/>
            <person name="Fitzgerald M."/>
            <person name="Haas B."/>
            <person name="Abouelleil A."/>
            <person name="Alvarado L."/>
            <person name="Arachchi H.M."/>
            <person name="Berlin A."/>
            <person name="Brown A."/>
            <person name="Chapman S.B."/>
            <person name="Chen Z."/>
            <person name="Dunbar C."/>
            <person name="Freedman E."/>
            <person name="Gearin G."/>
            <person name="Gellesch M."/>
            <person name="Goldberg J."/>
            <person name="Griggs A."/>
            <person name="Gujja S."/>
            <person name="Heiman D."/>
            <person name="Howarth C."/>
            <person name="Larson L."/>
            <person name="Lui A."/>
            <person name="MacDonald P.J.P."/>
            <person name="Mehta T."/>
            <person name="Montmayeur A."/>
            <person name="Murphy C."/>
            <person name="Neiman D."/>
            <person name="Pearson M."/>
            <person name="Priest M."/>
            <person name="Roberts A."/>
            <person name="Saif S."/>
            <person name="Shea T."/>
            <person name="Shenoy N."/>
            <person name="Sisk P."/>
            <person name="Stolte C."/>
            <person name="Sykes S."/>
            <person name="Yandava C."/>
            <person name="Wortman J."/>
            <person name="Nusbaum C."/>
            <person name="Birren B."/>
        </authorList>
    </citation>
    <scope>NUCLEOTIDE SEQUENCE</scope>
    <source>
        <strain>70-15</strain>
    </source>
</reference>
<dbReference type="SMR" id="G4NEQ6"/>
<keyword evidence="2" id="KW-1133">Transmembrane helix</keyword>
<dbReference type="VEuPathDB" id="FungiDB:MGG_00077"/>
<gene>
    <name evidence="3" type="ORF">MGG_00077</name>
</gene>
<dbReference type="Proteomes" id="UP000009058">
    <property type="component" value="Chromosome 5"/>
</dbReference>
<evidence type="ECO:0000256" key="1">
    <source>
        <dbReference type="SAM" id="MobiDB-lite"/>
    </source>
</evidence>
<feature type="region of interest" description="Disordered" evidence="1">
    <location>
        <begin position="73"/>
        <end position="117"/>
    </location>
</feature>
<dbReference type="InParanoid" id="G4NEQ6"/>
<feature type="compositionally biased region" description="Acidic residues" evidence="1">
    <location>
        <begin position="524"/>
        <end position="569"/>
    </location>
</feature>
<dbReference type="RefSeq" id="XP_003719063.1">
    <property type="nucleotide sequence ID" value="XM_003719015.1"/>
</dbReference>
<evidence type="ECO:0000313" key="4">
    <source>
        <dbReference type="Proteomes" id="UP000009058"/>
    </source>
</evidence>
<feature type="region of interest" description="Disordered" evidence="1">
    <location>
        <begin position="392"/>
        <end position="413"/>
    </location>
</feature>
<sequence>MGFIQGLHVRQLDEVGPPLMERPTVFPIPVQTQAPTQTQRAPAATETPPPSSTVVQASAAPIISSISNTTSIAAGKTSPAPQPGINVQGSNGTANATPSSNPETAPDMADGNATSSDRSAVIGGSIAGVIIALFLFFLLYKYRRQITSLFRPKPEDPEEPSFVDELERQNTRLSRFEDRCGGTSVSDGRPQTASTVRELQPHYSFATSVPTLAGSPATSQHSLAPSSRRSGEMTLPPPQKPREVRYRLPLYHMEDDSYDNIELDPCERLEPPSLSGSGDAAIIRQGPCRTPSSASARAVALAWWQASGPCRTPSSASARAVALAWWQASGTCESPKARYSYLEAKKSAPTPVVPELRTPSRAEVCDDGEVSVASVSVASSMSGVLMMEEGSSVVGTTRSPSARSDRPSSVFSKRSDSFVSAASSFENYPREDRDTAAAGEMEMDNDAYGDEHEDLDFEMLTEGDSTIIAVATTSARSSIQEIDVTSSKSLSRAQTLNGGENSQCMPIHPKDQGPVVQLKVVEAEQTDESSEERERDLEVDEYPSDEYPSDDYQSDEDAGYESSVIEEDYAAVPSTHSGDARKQSIEEPRDREWSPEVLETIRESRELLMSSEQLPTSRELLPVQTETPLQRETFLPEISFEDDKGFDFGFLP</sequence>
<feature type="transmembrane region" description="Helical" evidence="2">
    <location>
        <begin position="120"/>
        <end position="140"/>
    </location>
</feature>